<feature type="domain" description="Hydantoinase A/oxoprolinase" evidence="2">
    <location>
        <begin position="222"/>
        <end position="509"/>
    </location>
</feature>
<dbReference type="RefSeq" id="WP_150555592.1">
    <property type="nucleotide sequence ID" value="NZ_CABPSC010000007.1"/>
</dbReference>
<dbReference type="GO" id="GO:0017168">
    <property type="term" value="F:5-oxoprolinase (ATP-hydrolyzing) activity"/>
    <property type="evidence" value="ECO:0007669"/>
    <property type="project" value="TreeGrafter"/>
</dbReference>
<dbReference type="Pfam" id="PF02538">
    <property type="entry name" value="Hydantoinase_B"/>
    <property type="match status" value="1"/>
</dbReference>
<proteinExistence type="inferred from homology"/>
<feature type="domain" description="Hydantoinase/oxoprolinase N-terminal" evidence="4">
    <location>
        <begin position="24"/>
        <end position="202"/>
    </location>
</feature>
<dbReference type="InterPro" id="IPR002821">
    <property type="entry name" value="Hydantoinase_A"/>
</dbReference>
<evidence type="ECO:0000256" key="1">
    <source>
        <dbReference type="ARBA" id="ARBA00010403"/>
    </source>
</evidence>
<evidence type="ECO:0000259" key="4">
    <source>
        <dbReference type="Pfam" id="PF05378"/>
    </source>
</evidence>
<name>A0A5E4UXL9_9BURK</name>
<dbReference type="Pfam" id="PF01968">
    <property type="entry name" value="Hydantoinase_A"/>
    <property type="match status" value="1"/>
</dbReference>
<dbReference type="Pfam" id="PF19278">
    <property type="entry name" value="Hydant_A_C"/>
    <property type="match status" value="1"/>
</dbReference>
<dbReference type="AlphaFoldDB" id="A0A5E4UXL9"/>
<evidence type="ECO:0000313" key="6">
    <source>
        <dbReference type="EMBL" id="VVE03280.1"/>
    </source>
</evidence>
<accession>A0A5E4UXL9</accession>
<dbReference type="Pfam" id="PF05378">
    <property type="entry name" value="Hydant_A_N"/>
    <property type="match status" value="1"/>
</dbReference>
<evidence type="ECO:0000313" key="7">
    <source>
        <dbReference type="Proteomes" id="UP000367825"/>
    </source>
</evidence>
<feature type="domain" description="Hydantoinase B/oxoprolinase" evidence="3">
    <location>
        <begin position="709"/>
        <end position="1219"/>
    </location>
</feature>
<evidence type="ECO:0000259" key="5">
    <source>
        <dbReference type="Pfam" id="PF19278"/>
    </source>
</evidence>
<dbReference type="GO" id="GO:0005829">
    <property type="term" value="C:cytosol"/>
    <property type="evidence" value="ECO:0007669"/>
    <property type="project" value="TreeGrafter"/>
</dbReference>
<protein>
    <submittedName>
        <fullName evidence="6">5-oxoprolinase</fullName>
    </submittedName>
</protein>
<sequence length="1220" mass="130317">MTNALTPSAQNRAPAHQTASRWQFWIDRGGTFTDIVARRPDGSLVTHKLLSENPEQYRDAAVAGIRHLLGLDAATPITPALVDMVKMGTTVATNALLERKGEPLALVTTQGFRDALRIAYQNRPRLFDLDIALPEALYAEVVEIDERVGAHGDVVRELDVDAAREALAAVYARGIRALAIVLMHGYRYHTHEKALAAIARELGFTQISVSHEVSPLMKLVSRGDTTVVDAYLSPILRRYVEQVAREMPGVNLQFMQSSGGLTRADNFQGKDAILSGPAGGIVGMVRASSAAGFDRVIGFDMGGTSTDVSHYNGEFERVFETQVAGVRMRAPMMSIHTVAAGGGSVLSFDGTRLRVGPDSAGANPGPAAYRRGGPLTVTDCNVMLGKIQPAHFPKVFGPHADAPLDRDVVVEKFTALAAEIERATGRRQTPEALAEGFLEIAIGSMANAIKKISVQRGHDVSRYVLTTFGGAGGQHACGVADALGMTKVFAHPLAGVLSAYGMGLADQTAMRERMIEAPLSEDGMGALEDALGALADEAVNALLAQGVPPSRIETVRRVHVRYAGTDSALAVPFGDVAQMRAAFEAAYRQRYSFLMDGAALIVEVASVEAVGRSDAPVDIAPLPARGAGAPQAIDRVKLYAGGAWHEAALFPRDTLLAGDTLDGPAIVAEKSGTTVVEPGWQAQMTGQGNLVLTRVVPRATQRGLGTQADPVRLEIFNNLFMSIAEQMGLRLQNTAYSVNIKERLDFSCALFDREGNLIANAPHMPVHLGSMGESIRTVIERNRGKMREGDVFMLNDPYHGGTHLPDVTVITPVFVHGDGEDSREPLFYVGSRGHHADIGGITPGSMPPDSTHVEQEGVLIDNWQLVAAGELRDRQTRELLAGARYPARNIDQNMADLRAQVAANQKGVDELRRMVREFGRDVVLAYMGHVQDNAEAAVRRVIGALADGHYRYALDNGALIEVAIRVDSQTRSATIDFTGTSAQLPNNFNAPRAVCMAAVLYVFRTLVDDDIPLNAGCLKPLTVIVPHGSMLNPAYPAAVVSGNVETSSAITNALYGALGRVASSQGTMNNFTFGNETYQYYETIAGGSGAGKGFHGAHAVQTHMTNSRLTDPEVLEWRYPVRLESHRIRTGSGGAGRWRGGNGAVRRIRFLAPMTASILSNNRVHAPFGAQGGAPGALGANYVERADGTREAMGHIGSTRMQPGDVFVVETPGGGGFGAA</sequence>
<dbReference type="PANTHER" id="PTHR11365:SF23">
    <property type="entry name" value="HYPOTHETICAL 5-OXOPROLINASE (EUROFUNG)-RELATED"/>
    <property type="match status" value="1"/>
</dbReference>
<dbReference type="GO" id="GO:0006749">
    <property type="term" value="P:glutathione metabolic process"/>
    <property type="evidence" value="ECO:0007669"/>
    <property type="project" value="TreeGrafter"/>
</dbReference>
<keyword evidence="7" id="KW-1185">Reference proteome</keyword>
<dbReference type="InterPro" id="IPR045079">
    <property type="entry name" value="Oxoprolinase-like"/>
</dbReference>
<gene>
    <name evidence="6" type="ORF">PNO31109_02230</name>
</gene>
<dbReference type="Proteomes" id="UP000367825">
    <property type="component" value="Unassembled WGS sequence"/>
</dbReference>
<dbReference type="InterPro" id="IPR049517">
    <property type="entry name" value="ACX-like_C"/>
</dbReference>
<reference evidence="6 7" key="1">
    <citation type="submission" date="2019-08" db="EMBL/GenBank/DDBJ databases">
        <authorList>
            <person name="Peeters C."/>
        </authorList>
    </citation>
    <scope>NUCLEOTIDE SEQUENCE [LARGE SCALE GENOMIC DNA]</scope>
    <source>
        <strain evidence="6 7">LMG 31109</strain>
    </source>
</reference>
<feature type="domain" description="Acetophenone carboxylase-like C-terminal" evidence="5">
    <location>
        <begin position="526"/>
        <end position="684"/>
    </location>
</feature>
<comment type="similarity">
    <text evidence="1">Belongs to the oxoprolinase family.</text>
</comment>
<evidence type="ECO:0000259" key="3">
    <source>
        <dbReference type="Pfam" id="PF02538"/>
    </source>
</evidence>
<dbReference type="EMBL" id="CABPSC010000007">
    <property type="protein sequence ID" value="VVE03280.1"/>
    <property type="molecule type" value="Genomic_DNA"/>
</dbReference>
<dbReference type="OrthoDB" id="9768323at2"/>
<organism evidence="6 7">
    <name type="scientific">Pandoraea nosoerga</name>
    <dbReference type="NCBI Taxonomy" id="2508296"/>
    <lineage>
        <taxon>Bacteria</taxon>
        <taxon>Pseudomonadati</taxon>
        <taxon>Pseudomonadota</taxon>
        <taxon>Betaproteobacteria</taxon>
        <taxon>Burkholderiales</taxon>
        <taxon>Burkholderiaceae</taxon>
        <taxon>Pandoraea</taxon>
    </lineage>
</organism>
<dbReference type="InterPro" id="IPR008040">
    <property type="entry name" value="Hydant_A_N"/>
</dbReference>
<dbReference type="InterPro" id="IPR003692">
    <property type="entry name" value="Hydantoinase_B"/>
</dbReference>
<dbReference type="PANTHER" id="PTHR11365">
    <property type="entry name" value="5-OXOPROLINASE RELATED"/>
    <property type="match status" value="1"/>
</dbReference>
<evidence type="ECO:0000259" key="2">
    <source>
        <dbReference type="Pfam" id="PF01968"/>
    </source>
</evidence>